<feature type="signal peptide" evidence="1">
    <location>
        <begin position="1"/>
        <end position="22"/>
    </location>
</feature>
<evidence type="ECO:0000256" key="1">
    <source>
        <dbReference type="SAM" id="SignalP"/>
    </source>
</evidence>
<evidence type="ECO:0000313" key="3">
    <source>
        <dbReference type="Proteomes" id="UP001597241"/>
    </source>
</evidence>
<keyword evidence="1" id="KW-0732">Signal</keyword>
<organism evidence="2 3">
    <name type="scientific">Lutibacter holmesii</name>
    <dbReference type="NCBI Taxonomy" id="1137985"/>
    <lineage>
        <taxon>Bacteria</taxon>
        <taxon>Pseudomonadati</taxon>
        <taxon>Bacteroidota</taxon>
        <taxon>Flavobacteriia</taxon>
        <taxon>Flavobacteriales</taxon>
        <taxon>Flavobacteriaceae</taxon>
        <taxon>Lutibacter</taxon>
    </lineage>
</organism>
<dbReference type="RefSeq" id="WP_386806969.1">
    <property type="nucleotide sequence ID" value="NZ_JBHTMV010000001.1"/>
</dbReference>
<dbReference type="Proteomes" id="UP001597241">
    <property type="component" value="Unassembled WGS sequence"/>
</dbReference>
<accession>A0ABW3WJB4</accession>
<reference evidence="3" key="1">
    <citation type="journal article" date="2019" name="Int. J. Syst. Evol. Microbiol.">
        <title>The Global Catalogue of Microorganisms (GCM) 10K type strain sequencing project: providing services to taxonomists for standard genome sequencing and annotation.</title>
        <authorList>
            <consortium name="The Broad Institute Genomics Platform"/>
            <consortium name="The Broad Institute Genome Sequencing Center for Infectious Disease"/>
            <person name="Wu L."/>
            <person name="Ma J."/>
        </authorList>
    </citation>
    <scope>NUCLEOTIDE SEQUENCE [LARGE SCALE GENOMIC DNA]</scope>
    <source>
        <strain evidence="3">CCUG 62221</strain>
    </source>
</reference>
<keyword evidence="3" id="KW-1185">Reference proteome</keyword>
<dbReference type="EMBL" id="JBHTMV010000001">
    <property type="protein sequence ID" value="MFD1292389.1"/>
    <property type="molecule type" value="Genomic_DNA"/>
</dbReference>
<evidence type="ECO:0000313" key="2">
    <source>
        <dbReference type="EMBL" id="MFD1292389.1"/>
    </source>
</evidence>
<proteinExistence type="predicted"/>
<name>A0ABW3WJB4_9FLAO</name>
<feature type="chain" id="PRO_5046793676" evidence="1">
    <location>
        <begin position="23"/>
        <end position="124"/>
    </location>
</feature>
<sequence>MKKYTFILALIFSVCLGNIAMAQEGVSKGELLKALNNVDELGLSKEKSSELKNFNKGFADDVFSITDSDKSNDKKILELKNLRDKGSKDLKNILGEDSFKSFKKSVKKELKPLKRKTKLFKFIL</sequence>
<gene>
    <name evidence="2" type="ORF">ACFQ5N_00960</name>
</gene>
<protein>
    <submittedName>
        <fullName evidence="2">Uncharacterized protein</fullName>
    </submittedName>
</protein>
<comment type="caution">
    <text evidence="2">The sequence shown here is derived from an EMBL/GenBank/DDBJ whole genome shotgun (WGS) entry which is preliminary data.</text>
</comment>